<dbReference type="InterPro" id="IPR050638">
    <property type="entry name" value="AA-Vitamin_Transporters"/>
</dbReference>
<evidence type="ECO:0000256" key="5">
    <source>
        <dbReference type="SAM" id="Phobius"/>
    </source>
</evidence>
<dbReference type="GO" id="GO:0016020">
    <property type="term" value="C:membrane"/>
    <property type="evidence" value="ECO:0007669"/>
    <property type="project" value="UniProtKB-SubCell"/>
</dbReference>
<feature type="transmembrane region" description="Helical" evidence="5">
    <location>
        <begin position="95"/>
        <end position="119"/>
    </location>
</feature>
<feature type="transmembrane region" description="Helical" evidence="5">
    <location>
        <begin position="55"/>
        <end position="74"/>
    </location>
</feature>
<feature type="transmembrane region" description="Helical" evidence="5">
    <location>
        <begin position="305"/>
        <end position="323"/>
    </location>
</feature>
<sequence length="341" mass="35300">MNTTLAQDTSHGARRPRRLPGAATARLCLLATTLVVLQSLTWLAVRVALDGTSTAIVSAGRVGFTVVALGLLTVNHRRTESHAHDSQQHTGARPLRHWQAAALSIAGVSGYTALSTVAVQVSGTLLPALIVSTGPLWVLVLVSLRRRSAPGRAKALGTLVAVVGGAFFLLAGSQGVHEVGASSVLGTLLAVGAVLLMSVYTVAFAALTRGYQGPMAPVITPIYAWGLAPLAVWAFTDLLRGARLTPTTLAVLAALGLLVYLPVYLIQHRLLAEIGAHPVSLLGLAVSPLVAVETAGLGLGLWPSSLQWLAIAITLAGTAIVIGPRRRPKESPSESPKDATA</sequence>
<dbReference type="PANTHER" id="PTHR32322:SF2">
    <property type="entry name" value="EAMA DOMAIN-CONTAINING PROTEIN"/>
    <property type="match status" value="1"/>
</dbReference>
<gene>
    <name evidence="6" type="ORF">ID810_04505</name>
</gene>
<name>A0A7T0LLW2_9ACTO</name>
<dbReference type="RefSeq" id="WP_166855460.1">
    <property type="nucleotide sequence ID" value="NZ_CP063989.1"/>
</dbReference>
<feature type="transmembrane region" description="Helical" evidence="5">
    <location>
        <begin position="215"/>
        <end position="235"/>
    </location>
</feature>
<keyword evidence="3 5" id="KW-1133">Transmembrane helix</keyword>
<comment type="subcellular location">
    <subcellularLocation>
        <location evidence="1">Membrane</location>
        <topology evidence="1">Multi-pass membrane protein</topology>
    </subcellularLocation>
</comment>
<proteinExistence type="predicted"/>
<feature type="transmembrane region" description="Helical" evidence="5">
    <location>
        <begin position="125"/>
        <end position="144"/>
    </location>
</feature>
<feature type="transmembrane region" description="Helical" evidence="5">
    <location>
        <begin position="27"/>
        <end position="49"/>
    </location>
</feature>
<evidence type="ECO:0000256" key="2">
    <source>
        <dbReference type="ARBA" id="ARBA00022692"/>
    </source>
</evidence>
<dbReference type="Proteomes" id="UP000594637">
    <property type="component" value="Chromosome"/>
</dbReference>
<accession>A0A7T0LLW2</accession>
<evidence type="ECO:0000256" key="3">
    <source>
        <dbReference type="ARBA" id="ARBA00022989"/>
    </source>
</evidence>
<dbReference type="AlphaFoldDB" id="A0A7T0LLW2"/>
<dbReference type="PANTHER" id="PTHR32322">
    <property type="entry name" value="INNER MEMBRANE TRANSPORTER"/>
    <property type="match status" value="1"/>
</dbReference>
<organism evidence="6 7">
    <name type="scientific">Actinomyces respiraculi</name>
    <dbReference type="NCBI Taxonomy" id="2744574"/>
    <lineage>
        <taxon>Bacteria</taxon>
        <taxon>Bacillati</taxon>
        <taxon>Actinomycetota</taxon>
        <taxon>Actinomycetes</taxon>
        <taxon>Actinomycetales</taxon>
        <taxon>Actinomycetaceae</taxon>
        <taxon>Actinomyces</taxon>
    </lineage>
</organism>
<keyword evidence="2 5" id="KW-0812">Transmembrane</keyword>
<dbReference type="KEGG" id="arep:ID810_04505"/>
<feature type="transmembrane region" description="Helical" evidence="5">
    <location>
        <begin position="156"/>
        <end position="176"/>
    </location>
</feature>
<evidence type="ECO:0000313" key="7">
    <source>
        <dbReference type="Proteomes" id="UP000594637"/>
    </source>
</evidence>
<evidence type="ECO:0000256" key="4">
    <source>
        <dbReference type="ARBA" id="ARBA00023136"/>
    </source>
</evidence>
<feature type="transmembrane region" description="Helical" evidence="5">
    <location>
        <begin position="278"/>
        <end position="299"/>
    </location>
</feature>
<keyword evidence="7" id="KW-1185">Reference proteome</keyword>
<reference evidence="6 7" key="1">
    <citation type="submission" date="2020-11" db="EMBL/GenBank/DDBJ databases">
        <title>Actinomyces sp. ZJ750.</title>
        <authorList>
            <person name="Zhou J."/>
        </authorList>
    </citation>
    <scope>NUCLEOTIDE SEQUENCE [LARGE SCALE GENOMIC DNA]</scope>
    <source>
        <strain evidence="6 7">ZJ750</strain>
    </source>
</reference>
<feature type="transmembrane region" description="Helical" evidence="5">
    <location>
        <begin position="247"/>
        <end position="266"/>
    </location>
</feature>
<keyword evidence="4 5" id="KW-0472">Membrane</keyword>
<protein>
    <submittedName>
        <fullName evidence="6">DMT family transporter</fullName>
    </submittedName>
</protein>
<feature type="transmembrane region" description="Helical" evidence="5">
    <location>
        <begin position="188"/>
        <end position="208"/>
    </location>
</feature>
<evidence type="ECO:0000256" key="1">
    <source>
        <dbReference type="ARBA" id="ARBA00004141"/>
    </source>
</evidence>
<evidence type="ECO:0000313" key="6">
    <source>
        <dbReference type="EMBL" id="QPL06181.1"/>
    </source>
</evidence>
<dbReference type="EMBL" id="CP063989">
    <property type="protein sequence ID" value="QPL06181.1"/>
    <property type="molecule type" value="Genomic_DNA"/>
</dbReference>